<evidence type="ECO:0000256" key="4">
    <source>
        <dbReference type="ARBA" id="ARBA00022840"/>
    </source>
</evidence>
<dbReference type="EMBL" id="JADJZA010000007">
    <property type="protein sequence ID" value="MBK9297971.1"/>
    <property type="molecule type" value="Genomic_DNA"/>
</dbReference>
<accession>A0A936TDU3</accession>
<dbReference type="InterPro" id="IPR014001">
    <property type="entry name" value="Helicase_ATP-bd"/>
</dbReference>
<evidence type="ECO:0000256" key="2">
    <source>
        <dbReference type="ARBA" id="ARBA00022801"/>
    </source>
</evidence>
<dbReference type="PROSITE" id="PS51194">
    <property type="entry name" value="HELICASE_CTER"/>
    <property type="match status" value="1"/>
</dbReference>
<sequence>MPVATPDKSLSLIAPGAQVVVRDEEWLVRAIAQTPADGMRVRCVGTSTLVRDTEATFLTKLDNITPLRPEETKLTADDSPQFRASRLYLEAVLRKTPVPANQTGLALADRHLLDRLDFQRRAAHKAIAGLRPRLLIADAVGLGKTLEVGLILAELIRRGRGDKILVVTPRHILEQFQHELWTRFAIPLVRLDSDGIARVRREIPANRNPFSYYRRAIISIDTLKNAGRYRHHLEGIHWDAVVIDECHNLVNRGTLNNQLARVLAPRTEALLLTSATPHNGDPESFAELIRLLDPTAIADPTSIESADIDHLYVRRHKAHDEVAAEVRADWADRLEPKPLLIEASDAENAMFTELADTWIHPTSGMAPTSGKGRSLFPWTLFKAALSSHRALGETITARRNTLAKRETVDQASGAENTKAEDAALERLGELNAAIDDHSASKLTALIEQLREIGVGPRSNTRVVVFSERIATLDWLAATVPKALKLKDKDVRVLHGGMADVKQMDVISEFGLAESGVKMLLTGDMASEGVNLHRQCHHLIHFDLPWSLITIEQRNGRIDRYGQHRAPDVRALLLNPDHPHLHGDVRIFTKLLQREDEAHRAFGESSSLLGVHTEALEEEAVMASLQAGVDPDLAIPAEPQNDFDLMAVLSGATGTQAVPVHRPPSLFESDSAFVDEALRQAFDDADTTMGLRRDPGDETFLSLVPPKDLIARMRALPRSYLAEQRVAERLKLTGNETLANAQLVKARESTDSGWPDVGFLAPLHPFGDWLVDKVLATVGRNEAPIIVADVDEPVFCVQGMYSNGRGHPQLVEWMAVTEHLGTPVIADLFEVLERANVDADMANPGTPIDVEVLQDQLGDVIEQVRNELQVRRDLYEAELAETLAAPQERLRAWEVRSEQLAMDLVEHRRAQRVRGIDGVRSDTTRLIESMHTQGDPLIRVLAVMVGPSYR</sequence>
<evidence type="ECO:0000313" key="8">
    <source>
        <dbReference type="Proteomes" id="UP000727993"/>
    </source>
</evidence>
<dbReference type="PANTHER" id="PTHR45766:SF6">
    <property type="entry name" value="SWI_SNF-RELATED MATRIX-ASSOCIATED ACTIN-DEPENDENT REGULATOR OF CHROMATIN SUBFAMILY A-LIKE PROTEIN 1"/>
    <property type="match status" value="1"/>
</dbReference>
<dbReference type="CDD" id="cd18011">
    <property type="entry name" value="DEXDc_RapA"/>
    <property type="match status" value="1"/>
</dbReference>
<dbReference type="Gene3D" id="3.40.50.300">
    <property type="entry name" value="P-loop containing nucleotide triphosphate hydrolases"/>
    <property type="match status" value="1"/>
</dbReference>
<dbReference type="GO" id="GO:0016787">
    <property type="term" value="F:hydrolase activity"/>
    <property type="evidence" value="ECO:0007669"/>
    <property type="project" value="UniProtKB-KW"/>
</dbReference>
<evidence type="ECO:0000256" key="3">
    <source>
        <dbReference type="ARBA" id="ARBA00022806"/>
    </source>
</evidence>
<dbReference type="SMART" id="SM00487">
    <property type="entry name" value="DEXDc"/>
    <property type="match status" value="1"/>
</dbReference>
<keyword evidence="2" id="KW-0378">Hydrolase</keyword>
<dbReference type="InterPro" id="IPR000330">
    <property type="entry name" value="SNF2_N"/>
</dbReference>
<keyword evidence="3 7" id="KW-0347">Helicase</keyword>
<keyword evidence="1" id="KW-0547">Nucleotide-binding</keyword>
<organism evidence="7 8">
    <name type="scientific">Candidatus Neomicrothrix subdominans</name>
    <dbReference type="NCBI Taxonomy" id="2954438"/>
    <lineage>
        <taxon>Bacteria</taxon>
        <taxon>Bacillati</taxon>
        <taxon>Actinomycetota</taxon>
        <taxon>Acidimicrobiia</taxon>
        <taxon>Acidimicrobiales</taxon>
        <taxon>Microthrixaceae</taxon>
        <taxon>Candidatus Neomicrothrix</taxon>
    </lineage>
</organism>
<evidence type="ECO:0000259" key="6">
    <source>
        <dbReference type="PROSITE" id="PS51194"/>
    </source>
</evidence>
<evidence type="ECO:0000259" key="5">
    <source>
        <dbReference type="PROSITE" id="PS51192"/>
    </source>
</evidence>
<dbReference type="PROSITE" id="PS51192">
    <property type="entry name" value="HELICASE_ATP_BIND_1"/>
    <property type="match status" value="1"/>
</dbReference>
<dbReference type="InterPro" id="IPR027417">
    <property type="entry name" value="P-loop_NTPase"/>
</dbReference>
<keyword evidence="4" id="KW-0067">ATP-binding</keyword>
<dbReference type="PANTHER" id="PTHR45766">
    <property type="entry name" value="DNA ANNEALING HELICASE AND ENDONUCLEASE ZRANB3 FAMILY MEMBER"/>
    <property type="match status" value="1"/>
</dbReference>
<dbReference type="Pfam" id="PF00271">
    <property type="entry name" value="Helicase_C"/>
    <property type="match status" value="1"/>
</dbReference>
<evidence type="ECO:0000256" key="1">
    <source>
        <dbReference type="ARBA" id="ARBA00022741"/>
    </source>
</evidence>
<dbReference type="Proteomes" id="UP000727993">
    <property type="component" value="Unassembled WGS sequence"/>
</dbReference>
<protein>
    <submittedName>
        <fullName evidence="7">DEAD/DEAH box helicase</fullName>
    </submittedName>
</protein>
<gene>
    <name evidence="7" type="ORF">IPN02_14280</name>
</gene>
<feature type="domain" description="Helicase C-terminal" evidence="6">
    <location>
        <begin position="441"/>
        <end position="609"/>
    </location>
</feature>
<comment type="caution">
    <text evidence="7">The sequence shown here is derived from an EMBL/GenBank/DDBJ whole genome shotgun (WGS) entry which is preliminary data.</text>
</comment>
<dbReference type="InterPro" id="IPR001650">
    <property type="entry name" value="Helicase_C-like"/>
</dbReference>
<dbReference type="SMART" id="SM00490">
    <property type="entry name" value="HELICc"/>
    <property type="match status" value="1"/>
</dbReference>
<dbReference type="InterPro" id="IPR038718">
    <property type="entry name" value="SNF2-like_sf"/>
</dbReference>
<reference evidence="7 8" key="1">
    <citation type="submission" date="2020-10" db="EMBL/GenBank/DDBJ databases">
        <title>Connecting structure to function with the recovery of over 1000 high-quality activated sludge metagenome-assembled genomes encoding full-length rRNA genes using long-read sequencing.</title>
        <authorList>
            <person name="Singleton C.M."/>
            <person name="Petriglieri F."/>
            <person name="Kristensen J.M."/>
            <person name="Kirkegaard R.H."/>
            <person name="Michaelsen T.Y."/>
            <person name="Andersen M.H."/>
            <person name="Karst S.M."/>
            <person name="Dueholm M.S."/>
            <person name="Nielsen P.H."/>
            <person name="Albertsen M."/>
        </authorList>
    </citation>
    <scope>NUCLEOTIDE SEQUENCE [LARGE SCALE GENOMIC DNA]</scope>
    <source>
        <strain evidence="7">Lyne_18-Q3-R50-59_MAXAC.006</strain>
    </source>
</reference>
<dbReference type="GO" id="GO:0004386">
    <property type="term" value="F:helicase activity"/>
    <property type="evidence" value="ECO:0007669"/>
    <property type="project" value="UniProtKB-KW"/>
</dbReference>
<dbReference type="Gene3D" id="3.40.50.10810">
    <property type="entry name" value="Tandem AAA-ATPase domain"/>
    <property type="match status" value="1"/>
</dbReference>
<dbReference type="GO" id="GO:0005524">
    <property type="term" value="F:ATP binding"/>
    <property type="evidence" value="ECO:0007669"/>
    <property type="project" value="UniProtKB-KW"/>
</dbReference>
<dbReference type="InterPro" id="IPR057342">
    <property type="entry name" value="DEXDc_RapA"/>
</dbReference>
<dbReference type="AlphaFoldDB" id="A0A936TDU3"/>
<feature type="domain" description="Helicase ATP-binding" evidence="5">
    <location>
        <begin position="125"/>
        <end position="295"/>
    </location>
</feature>
<name>A0A936TDU3_9ACTN</name>
<proteinExistence type="predicted"/>
<evidence type="ECO:0000313" key="7">
    <source>
        <dbReference type="EMBL" id="MBK9297971.1"/>
    </source>
</evidence>
<dbReference type="Pfam" id="PF00176">
    <property type="entry name" value="SNF2-rel_dom"/>
    <property type="match status" value="1"/>
</dbReference>
<dbReference type="CDD" id="cd18793">
    <property type="entry name" value="SF2_C_SNF"/>
    <property type="match status" value="1"/>
</dbReference>
<dbReference type="InterPro" id="IPR049730">
    <property type="entry name" value="SNF2/RAD54-like_C"/>
</dbReference>
<dbReference type="SUPFAM" id="SSF52540">
    <property type="entry name" value="P-loop containing nucleoside triphosphate hydrolases"/>
    <property type="match status" value="2"/>
</dbReference>